<organism evidence="7 8">
    <name type="scientific">Oceanobacillus sojae</name>
    <dbReference type="NCBI Taxonomy" id="582851"/>
    <lineage>
        <taxon>Bacteria</taxon>
        <taxon>Bacillati</taxon>
        <taxon>Bacillota</taxon>
        <taxon>Bacilli</taxon>
        <taxon>Bacillales</taxon>
        <taxon>Bacillaceae</taxon>
        <taxon>Oceanobacillus</taxon>
    </lineage>
</organism>
<feature type="domain" description="Nudix hydrolase" evidence="6">
    <location>
        <begin position="1"/>
        <end position="127"/>
    </location>
</feature>
<comment type="caution">
    <text evidence="7">The sequence shown here is derived from an EMBL/GenBank/DDBJ whole genome shotgun (WGS) entry which is preliminary data.</text>
</comment>
<evidence type="ECO:0000313" key="8">
    <source>
        <dbReference type="Proteomes" id="UP000321558"/>
    </source>
</evidence>
<proteinExistence type="inferred from homology"/>
<dbReference type="Gene3D" id="3.90.79.10">
    <property type="entry name" value="Nucleoside Triphosphate Pyrophosphohydrolase"/>
    <property type="match status" value="1"/>
</dbReference>
<evidence type="ECO:0000259" key="6">
    <source>
        <dbReference type="PROSITE" id="PS51462"/>
    </source>
</evidence>
<evidence type="ECO:0000256" key="1">
    <source>
        <dbReference type="ARBA" id="ARBA00001946"/>
    </source>
</evidence>
<name>A0A511ZQP2_9BACI</name>
<dbReference type="PANTHER" id="PTHR43758">
    <property type="entry name" value="7,8-DIHYDRO-8-OXOGUANINE TRIPHOSPHATASE"/>
    <property type="match status" value="1"/>
</dbReference>
<dbReference type="OrthoDB" id="9131041at2"/>
<comment type="cofactor">
    <cofactor evidence="1">
        <name>Mg(2+)</name>
        <dbReference type="ChEBI" id="CHEBI:18420"/>
    </cofactor>
</comment>
<dbReference type="Pfam" id="PF00293">
    <property type="entry name" value="NUDIX"/>
    <property type="match status" value="1"/>
</dbReference>
<dbReference type="AlphaFoldDB" id="A0A511ZQP2"/>
<dbReference type="GO" id="GO:0005737">
    <property type="term" value="C:cytoplasm"/>
    <property type="evidence" value="ECO:0007669"/>
    <property type="project" value="TreeGrafter"/>
</dbReference>
<dbReference type="InterPro" id="IPR015797">
    <property type="entry name" value="NUDIX_hydrolase-like_dom_sf"/>
</dbReference>
<sequence length="163" mass="18746">MLKYTICFIKDKNKLLLLNREKNPNIGMWNGVGGKIEQNETPLECVLREVYEETGITLLDVESGGKVVWKSNRGDSGMYVFIADLPSGTSYNTPFKVEEGILDWKDIDWILDPLNSGIVGNLREYLPKLINGEYNLQHNFTYKDGNMLDYYAEQITEEEVHFN</sequence>
<evidence type="ECO:0000256" key="2">
    <source>
        <dbReference type="ARBA" id="ARBA00005582"/>
    </source>
</evidence>
<dbReference type="CDD" id="cd18886">
    <property type="entry name" value="NUDIX_MutT_Nudt1"/>
    <property type="match status" value="1"/>
</dbReference>
<reference evidence="7 8" key="1">
    <citation type="submission" date="2019-07" db="EMBL/GenBank/DDBJ databases">
        <title>Whole genome shotgun sequence of Oceanobacillus sojae NBRC 105379.</title>
        <authorList>
            <person name="Hosoyama A."/>
            <person name="Uohara A."/>
            <person name="Ohji S."/>
            <person name="Ichikawa N."/>
        </authorList>
    </citation>
    <scope>NUCLEOTIDE SEQUENCE [LARGE SCALE GENOMIC DNA]</scope>
    <source>
        <strain evidence="7 8">NBRC 105379</strain>
    </source>
</reference>
<dbReference type="SUPFAM" id="SSF55811">
    <property type="entry name" value="Nudix"/>
    <property type="match status" value="1"/>
</dbReference>
<dbReference type="GO" id="GO:0046872">
    <property type="term" value="F:metal ion binding"/>
    <property type="evidence" value="ECO:0007669"/>
    <property type="project" value="UniProtKB-KW"/>
</dbReference>
<dbReference type="PROSITE" id="PS51462">
    <property type="entry name" value="NUDIX"/>
    <property type="match status" value="1"/>
</dbReference>
<dbReference type="InterPro" id="IPR000086">
    <property type="entry name" value="NUDIX_hydrolase_dom"/>
</dbReference>
<comment type="similarity">
    <text evidence="2">Belongs to the Nudix hydrolase family.</text>
</comment>
<protein>
    <submittedName>
        <fullName evidence="7">7,8-dihydro-8-oxoguanine triphosphatase</fullName>
    </submittedName>
</protein>
<evidence type="ECO:0000313" key="7">
    <source>
        <dbReference type="EMBL" id="GEN89773.1"/>
    </source>
</evidence>
<accession>A0A511ZQP2</accession>
<keyword evidence="8" id="KW-1185">Reference proteome</keyword>
<dbReference type="Proteomes" id="UP000321558">
    <property type="component" value="Unassembled WGS sequence"/>
</dbReference>
<evidence type="ECO:0000256" key="4">
    <source>
        <dbReference type="ARBA" id="ARBA00022801"/>
    </source>
</evidence>
<dbReference type="GO" id="GO:0016818">
    <property type="term" value="F:hydrolase activity, acting on acid anhydrides, in phosphorus-containing anhydrides"/>
    <property type="evidence" value="ECO:0007669"/>
    <property type="project" value="TreeGrafter"/>
</dbReference>
<keyword evidence="5" id="KW-0460">Magnesium</keyword>
<evidence type="ECO:0000256" key="3">
    <source>
        <dbReference type="ARBA" id="ARBA00022723"/>
    </source>
</evidence>
<dbReference type="EMBL" id="BJYM01000029">
    <property type="protein sequence ID" value="GEN89773.1"/>
    <property type="molecule type" value="Genomic_DNA"/>
</dbReference>
<dbReference type="PROSITE" id="PS00893">
    <property type="entry name" value="NUDIX_BOX"/>
    <property type="match status" value="1"/>
</dbReference>
<dbReference type="PANTHER" id="PTHR43758:SF2">
    <property type="entry name" value="OXIDIZED PURINE NUCLEOSIDE TRIPHOSPHATE HYDROLASE"/>
    <property type="match status" value="1"/>
</dbReference>
<gene>
    <name evidence="7" type="ORF">OSO01_45120</name>
</gene>
<keyword evidence="3" id="KW-0479">Metal-binding</keyword>
<dbReference type="InterPro" id="IPR020084">
    <property type="entry name" value="NUDIX_hydrolase_CS"/>
</dbReference>
<evidence type="ECO:0000256" key="5">
    <source>
        <dbReference type="ARBA" id="ARBA00022842"/>
    </source>
</evidence>
<dbReference type="RefSeq" id="WP_147212648.1">
    <property type="nucleotide sequence ID" value="NZ_BJYM01000029.1"/>
</dbReference>
<keyword evidence="4" id="KW-0378">Hydrolase</keyword>